<accession>A0A2P4EQ78</accession>
<feature type="domain" description="GST C-terminal" evidence="1">
    <location>
        <begin position="1"/>
        <end position="89"/>
    </location>
</feature>
<name>A0A2P4EQ78_9GAMM</name>
<dbReference type="GO" id="GO:0016740">
    <property type="term" value="F:transferase activity"/>
    <property type="evidence" value="ECO:0007669"/>
    <property type="project" value="UniProtKB-KW"/>
</dbReference>
<dbReference type="InterPro" id="IPR010987">
    <property type="entry name" value="Glutathione-S-Trfase_C-like"/>
</dbReference>
<dbReference type="InterPro" id="IPR036282">
    <property type="entry name" value="Glutathione-S-Trfase_C_sf"/>
</dbReference>
<gene>
    <name evidence="2" type="ORF">C1949_18975</name>
</gene>
<organism evidence="2 3">
    <name type="scientific">Halopseudomonas oceani</name>
    <dbReference type="NCBI Taxonomy" id="1708783"/>
    <lineage>
        <taxon>Bacteria</taxon>
        <taxon>Pseudomonadati</taxon>
        <taxon>Pseudomonadota</taxon>
        <taxon>Gammaproteobacteria</taxon>
        <taxon>Pseudomonadales</taxon>
        <taxon>Pseudomonadaceae</taxon>
        <taxon>Halopseudomonas</taxon>
    </lineage>
</organism>
<dbReference type="Gene3D" id="1.20.1050.10">
    <property type="match status" value="1"/>
</dbReference>
<feature type="non-terminal residue" evidence="2">
    <location>
        <position position="1"/>
    </location>
</feature>
<dbReference type="PANTHER" id="PTHR44051:SF2">
    <property type="entry name" value="HYPOTHETICAL GLUTATHIONE S-TRANSFERASE LIKE PROTEIN"/>
    <property type="match status" value="1"/>
</dbReference>
<reference evidence="2 3" key="1">
    <citation type="submission" date="2018-01" db="EMBL/GenBank/DDBJ databases">
        <title>Draft genome of the type strain Pseudomonas oceani DSM 100277 isolated from the deep water in Okinawa trough, northwestern Pacific Ocean.</title>
        <authorList>
            <person name="Gomila M."/>
            <person name="Mulet M."/>
            <person name="Garcia-Valdes E."/>
            <person name="Lalucat J."/>
        </authorList>
    </citation>
    <scope>NUCLEOTIDE SEQUENCE [LARGE SCALE GENOMIC DNA]</scope>
    <source>
        <strain evidence="2 3">DSM 100277</strain>
    </source>
</reference>
<proteinExistence type="predicted"/>
<dbReference type="Pfam" id="PF00043">
    <property type="entry name" value="GST_C"/>
    <property type="match status" value="1"/>
</dbReference>
<dbReference type="SUPFAM" id="SSF47616">
    <property type="entry name" value="GST C-terminal domain-like"/>
    <property type="match status" value="1"/>
</dbReference>
<dbReference type="EMBL" id="PPSK01000042">
    <property type="protein sequence ID" value="POB00765.1"/>
    <property type="molecule type" value="Genomic_DNA"/>
</dbReference>
<dbReference type="Proteomes" id="UP000243451">
    <property type="component" value="Unassembled WGS sequence"/>
</dbReference>
<dbReference type="InterPro" id="IPR004046">
    <property type="entry name" value="GST_C"/>
</dbReference>
<comment type="caution">
    <text evidence="2">The sequence shown here is derived from an EMBL/GenBank/DDBJ whole genome shotgun (WGS) entry which is preliminary data.</text>
</comment>
<keyword evidence="2" id="KW-0808">Transferase</keyword>
<dbReference type="PANTHER" id="PTHR44051">
    <property type="entry name" value="GLUTATHIONE S-TRANSFERASE-RELATED"/>
    <property type="match status" value="1"/>
</dbReference>
<evidence type="ECO:0000313" key="2">
    <source>
        <dbReference type="EMBL" id="POB00765.1"/>
    </source>
</evidence>
<dbReference type="AlphaFoldDB" id="A0A2P4EQ78"/>
<evidence type="ECO:0000259" key="1">
    <source>
        <dbReference type="PROSITE" id="PS50405"/>
    </source>
</evidence>
<sequence>TPFNTELLTQKQRAGNQALAVMNQHLASHTFFVSERYSIADIALYAYTHVAGEGGFELSQYPAVVAWLQRVREQPRHITIDHWSAATPS</sequence>
<keyword evidence="3" id="KW-1185">Reference proteome</keyword>
<dbReference type="PROSITE" id="PS50405">
    <property type="entry name" value="GST_CTER"/>
    <property type="match status" value="1"/>
</dbReference>
<protein>
    <submittedName>
        <fullName evidence="2">Glutathione S-transferase</fullName>
    </submittedName>
</protein>
<dbReference type="RefSeq" id="WP_211287220.1">
    <property type="nucleotide sequence ID" value="NZ_PPSK01000042.1"/>
</dbReference>
<evidence type="ECO:0000313" key="3">
    <source>
        <dbReference type="Proteomes" id="UP000243451"/>
    </source>
</evidence>